<evidence type="ECO:0000313" key="2">
    <source>
        <dbReference type="EMBL" id="GGL91344.1"/>
    </source>
</evidence>
<dbReference type="SUPFAM" id="SSF54427">
    <property type="entry name" value="NTF2-like"/>
    <property type="match status" value="1"/>
</dbReference>
<dbReference type="RefSeq" id="WP_188940316.1">
    <property type="nucleotide sequence ID" value="NZ_BMNA01000002.1"/>
</dbReference>
<keyword evidence="2" id="KW-0378">Hydrolase</keyword>
<sequence>MSNDRARTFADALQTLESSGDVEAFVSGQFTETSELHRPETDQQTRGLDGARLFWEQYLNQFESIASTFSRVEDRAGLGVLEWSSTGQVAGGAPVEYRGVSLIDFDDDGRVARFATYYDTARFAAVTPPTDR</sequence>
<evidence type="ECO:0000259" key="1">
    <source>
        <dbReference type="Pfam" id="PF12680"/>
    </source>
</evidence>
<dbReference type="AlphaFoldDB" id="A0A917SPP7"/>
<comment type="caution">
    <text evidence="2">The sequence shown here is derived from an EMBL/GenBank/DDBJ whole genome shotgun (WGS) entry which is preliminary data.</text>
</comment>
<name>A0A917SPP7_9ACTN</name>
<protein>
    <submittedName>
        <fullName evidence="2">Epoxide hydrolase</fullName>
    </submittedName>
</protein>
<feature type="domain" description="SnoaL-like" evidence="1">
    <location>
        <begin position="11"/>
        <end position="113"/>
    </location>
</feature>
<proteinExistence type="predicted"/>
<dbReference type="InterPro" id="IPR032710">
    <property type="entry name" value="NTF2-like_dom_sf"/>
</dbReference>
<reference evidence="2" key="1">
    <citation type="journal article" date="2014" name="Int. J. Syst. Evol. Microbiol.">
        <title>Complete genome sequence of Corynebacterium casei LMG S-19264T (=DSM 44701T), isolated from a smear-ripened cheese.</title>
        <authorList>
            <consortium name="US DOE Joint Genome Institute (JGI-PGF)"/>
            <person name="Walter F."/>
            <person name="Albersmeier A."/>
            <person name="Kalinowski J."/>
            <person name="Ruckert C."/>
        </authorList>
    </citation>
    <scope>NUCLEOTIDE SEQUENCE</scope>
    <source>
        <strain evidence="2">CGMCC 4.7308</strain>
    </source>
</reference>
<dbReference type="Pfam" id="PF12680">
    <property type="entry name" value="SnoaL_2"/>
    <property type="match status" value="1"/>
</dbReference>
<dbReference type="Gene3D" id="3.10.450.50">
    <property type="match status" value="1"/>
</dbReference>
<dbReference type="GO" id="GO:0016787">
    <property type="term" value="F:hydrolase activity"/>
    <property type="evidence" value="ECO:0007669"/>
    <property type="project" value="UniProtKB-KW"/>
</dbReference>
<keyword evidence="3" id="KW-1185">Reference proteome</keyword>
<gene>
    <name evidence="2" type="ORF">GCM10011594_08850</name>
</gene>
<dbReference type="EMBL" id="BMNA01000002">
    <property type="protein sequence ID" value="GGL91344.1"/>
    <property type="molecule type" value="Genomic_DNA"/>
</dbReference>
<reference evidence="2" key="2">
    <citation type="submission" date="2020-09" db="EMBL/GenBank/DDBJ databases">
        <authorList>
            <person name="Sun Q."/>
            <person name="Zhou Y."/>
        </authorList>
    </citation>
    <scope>NUCLEOTIDE SEQUENCE</scope>
    <source>
        <strain evidence="2">CGMCC 4.7308</strain>
    </source>
</reference>
<organism evidence="2 3">
    <name type="scientific">Nakamurella endophytica</name>
    <dbReference type="NCBI Taxonomy" id="1748367"/>
    <lineage>
        <taxon>Bacteria</taxon>
        <taxon>Bacillati</taxon>
        <taxon>Actinomycetota</taxon>
        <taxon>Actinomycetes</taxon>
        <taxon>Nakamurellales</taxon>
        <taxon>Nakamurellaceae</taxon>
        <taxon>Nakamurella</taxon>
    </lineage>
</organism>
<accession>A0A917SPP7</accession>
<dbReference type="Proteomes" id="UP000655208">
    <property type="component" value="Unassembled WGS sequence"/>
</dbReference>
<evidence type="ECO:0000313" key="3">
    <source>
        <dbReference type="Proteomes" id="UP000655208"/>
    </source>
</evidence>
<dbReference type="InterPro" id="IPR037401">
    <property type="entry name" value="SnoaL-like"/>
</dbReference>